<feature type="domain" description="SLH" evidence="3">
    <location>
        <begin position="94"/>
        <end position="153"/>
    </location>
</feature>
<feature type="signal peptide" evidence="2">
    <location>
        <begin position="1"/>
        <end position="26"/>
    </location>
</feature>
<feature type="chain" id="PRO_5039443970" evidence="2">
    <location>
        <begin position="27"/>
        <end position="153"/>
    </location>
</feature>
<proteinExistence type="predicted"/>
<comment type="caution">
    <text evidence="4">The sequence shown here is derived from an EMBL/GenBank/DDBJ whole genome shotgun (WGS) entry which is preliminary data.</text>
</comment>
<dbReference type="InterPro" id="IPR051465">
    <property type="entry name" value="Cell_Envelope_Struct_Comp"/>
</dbReference>
<dbReference type="PANTHER" id="PTHR43308">
    <property type="entry name" value="OUTER MEMBRANE PROTEIN ALPHA-RELATED"/>
    <property type="match status" value="1"/>
</dbReference>
<reference evidence="4 5" key="1">
    <citation type="submission" date="2018-08" db="EMBL/GenBank/DDBJ databases">
        <title>Genome sequence of strict halophilic Halobacillus trueperi SS1 isolated from Lunsu, a salty water body of North West Himalayas.</title>
        <authorList>
            <person name="Gupta S."/>
            <person name="Sharma P."/>
            <person name="Dev K."/>
            <person name="Baumler D."/>
            <person name="Sourirajan A."/>
        </authorList>
    </citation>
    <scope>NUCLEOTIDE SEQUENCE [LARGE SCALE GENOMIC DNA]</scope>
    <source>
        <strain evidence="4 5">SS1</strain>
    </source>
</reference>
<dbReference type="PROSITE" id="PS51272">
    <property type="entry name" value="SLH"/>
    <property type="match status" value="2"/>
</dbReference>
<feature type="non-terminal residue" evidence="4">
    <location>
        <position position="153"/>
    </location>
</feature>
<evidence type="ECO:0000256" key="2">
    <source>
        <dbReference type="SAM" id="SignalP"/>
    </source>
</evidence>
<name>A0A3D8VSF6_9BACI</name>
<dbReference type="EMBL" id="QTLC01000028">
    <property type="protein sequence ID" value="RDY71718.1"/>
    <property type="molecule type" value="Genomic_DNA"/>
</dbReference>
<protein>
    <submittedName>
        <fullName evidence="4">S-layer homology domain-containing protein</fullName>
    </submittedName>
</protein>
<accession>A0A3D8VSF6</accession>
<dbReference type="AlphaFoldDB" id="A0A3D8VSF6"/>
<sequence length="153" mass="16306">MSYKSKSQRKLFATSLTAAMVASAVAPVAVSASTDSNFPDLPDGYQFNEAINALVAKDVINGYPDGDFHPTASINRGQAAVMLTKALKLDTDVEAADFPDVDQEAWYAEYVNALVASGDINGYPDGTFGPLDNINRAQIAVLLVNAYDIPKKS</sequence>
<keyword evidence="1 2" id="KW-0732">Signal</keyword>
<feature type="domain" description="SLH" evidence="3">
    <location>
        <begin position="34"/>
        <end position="93"/>
    </location>
</feature>
<evidence type="ECO:0000259" key="3">
    <source>
        <dbReference type="PROSITE" id="PS51272"/>
    </source>
</evidence>
<dbReference type="RefSeq" id="WP_147296261.1">
    <property type="nucleotide sequence ID" value="NZ_QTLC01000028.1"/>
</dbReference>
<evidence type="ECO:0000256" key="1">
    <source>
        <dbReference type="ARBA" id="ARBA00022729"/>
    </source>
</evidence>
<organism evidence="4 5">
    <name type="scientific">Halobacillus trueperi</name>
    <dbReference type="NCBI Taxonomy" id="156205"/>
    <lineage>
        <taxon>Bacteria</taxon>
        <taxon>Bacillati</taxon>
        <taxon>Bacillota</taxon>
        <taxon>Bacilli</taxon>
        <taxon>Bacillales</taxon>
        <taxon>Bacillaceae</taxon>
        <taxon>Halobacillus</taxon>
    </lineage>
</organism>
<gene>
    <name evidence="4" type="ORF">DXT76_06890</name>
</gene>
<dbReference type="Pfam" id="PF00395">
    <property type="entry name" value="SLH"/>
    <property type="match status" value="2"/>
</dbReference>
<evidence type="ECO:0000313" key="4">
    <source>
        <dbReference type="EMBL" id="RDY71718.1"/>
    </source>
</evidence>
<dbReference type="Proteomes" id="UP000257032">
    <property type="component" value="Unassembled WGS sequence"/>
</dbReference>
<evidence type="ECO:0000313" key="5">
    <source>
        <dbReference type="Proteomes" id="UP000257032"/>
    </source>
</evidence>
<dbReference type="InterPro" id="IPR001119">
    <property type="entry name" value="SLH_dom"/>
</dbReference>